<feature type="transmembrane region" description="Helical" evidence="9">
    <location>
        <begin position="458"/>
        <end position="481"/>
    </location>
</feature>
<dbReference type="eggNOG" id="KOG2980">
    <property type="taxonomic scope" value="Eukaryota"/>
</dbReference>
<dbReference type="GeneID" id="19971375"/>
<proteinExistence type="inferred from homology"/>
<dbReference type="InParanoid" id="W2S082"/>
<feature type="compositionally biased region" description="Basic and acidic residues" evidence="8">
    <location>
        <begin position="580"/>
        <end position="595"/>
    </location>
</feature>
<evidence type="ECO:0000256" key="5">
    <source>
        <dbReference type="ARBA" id="ARBA00022989"/>
    </source>
</evidence>
<dbReference type="AlphaFoldDB" id="W2S082"/>
<reference evidence="11 12" key="1">
    <citation type="submission" date="2013-03" db="EMBL/GenBank/DDBJ databases">
        <title>The Genome Sequence of Phialophora europaea CBS 101466.</title>
        <authorList>
            <consortium name="The Broad Institute Genomics Platform"/>
            <person name="Cuomo C."/>
            <person name="de Hoog S."/>
            <person name="Gorbushina A."/>
            <person name="Walker B."/>
            <person name="Young S.K."/>
            <person name="Zeng Q."/>
            <person name="Gargeya S."/>
            <person name="Fitzgerald M."/>
            <person name="Haas B."/>
            <person name="Abouelleil A."/>
            <person name="Allen A.W."/>
            <person name="Alvarado L."/>
            <person name="Arachchi H.M."/>
            <person name="Berlin A.M."/>
            <person name="Chapman S.B."/>
            <person name="Gainer-Dewar J."/>
            <person name="Goldberg J."/>
            <person name="Griggs A."/>
            <person name="Gujja S."/>
            <person name="Hansen M."/>
            <person name="Howarth C."/>
            <person name="Imamovic A."/>
            <person name="Ireland A."/>
            <person name="Larimer J."/>
            <person name="McCowan C."/>
            <person name="Murphy C."/>
            <person name="Pearson M."/>
            <person name="Poon T.W."/>
            <person name="Priest M."/>
            <person name="Roberts A."/>
            <person name="Saif S."/>
            <person name="Shea T."/>
            <person name="Sisk P."/>
            <person name="Sykes S."/>
            <person name="Wortman J."/>
            <person name="Nusbaum C."/>
            <person name="Birren B."/>
        </authorList>
    </citation>
    <scope>NUCLEOTIDE SEQUENCE [LARGE SCALE GENOMIC DNA]</scope>
    <source>
        <strain evidence="11 12">CBS 101466</strain>
    </source>
</reference>
<dbReference type="InterPro" id="IPR035952">
    <property type="entry name" value="Rhomboid-like_sf"/>
</dbReference>
<dbReference type="InterPro" id="IPR050925">
    <property type="entry name" value="Rhomboid_protease_S54"/>
</dbReference>
<dbReference type="SUPFAM" id="SSF144091">
    <property type="entry name" value="Rhomboid-like"/>
    <property type="match status" value="1"/>
</dbReference>
<evidence type="ECO:0000259" key="10">
    <source>
        <dbReference type="Pfam" id="PF01694"/>
    </source>
</evidence>
<evidence type="ECO:0000256" key="4">
    <source>
        <dbReference type="ARBA" id="ARBA00022801"/>
    </source>
</evidence>
<dbReference type="STRING" id="1220924.W2S082"/>
<keyword evidence="7" id="KW-0175">Coiled coil</keyword>
<dbReference type="Gene3D" id="1.20.1540.10">
    <property type="entry name" value="Rhomboid-like"/>
    <property type="match status" value="1"/>
</dbReference>
<evidence type="ECO:0000256" key="9">
    <source>
        <dbReference type="SAM" id="Phobius"/>
    </source>
</evidence>
<organism evidence="11 12">
    <name type="scientific">Cyphellophora europaea (strain CBS 101466)</name>
    <name type="common">Phialophora europaea</name>
    <dbReference type="NCBI Taxonomy" id="1220924"/>
    <lineage>
        <taxon>Eukaryota</taxon>
        <taxon>Fungi</taxon>
        <taxon>Dikarya</taxon>
        <taxon>Ascomycota</taxon>
        <taxon>Pezizomycotina</taxon>
        <taxon>Eurotiomycetes</taxon>
        <taxon>Chaetothyriomycetidae</taxon>
        <taxon>Chaetothyriales</taxon>
        <taxon>Cyphellophoraceae</taxon>
        <taxon>Cyphellophora</taxon>
    </lineage>
</organism>
<feature type="transmembrane region" description="Helical" evidence="9">
    <location>
        <begin position="355"/>
        <end position="372"/>
    </location>
</feature>
<dbReference type="GO" id="GO:0004252">
    <property type="term" value="F:serine-type endopeptidase activity"/>
    <property type="evidence" value="ECO:0007669"/>
    <property type="project" value="InterPro"/>
</dbReference>
<comment type="subcellular location">
    <subcellularLocation>
        <location evidence="1">Membrane</location>
        <topology evidence="1">Multi-pass membrane protein</topology>
    </subcellularLocation>
</comment>
<keyword evidence="12" id="KW-1185">Reference proteome</keyword>
<dbReference type="InterPro" id="IPR022764">
    <property type="entry name" value="Peptidase_S54_rhomboid_dom"/>
</dbReference>
<evidence type="ECO:0000256" key="3">
    <source>
        <dbReference type="ARBA" id="ARBA00022692"/>
    </source>
</evidence>
<keyword evidence="6 9" id="KW-0472">Membrane</keyword>
<dbReference type="Proteomes" id="UP000030752">
    <property type="component" value="Unassembled WGS sequence"/>
</dbReference>
<dbReference type="OrthoDB" id="10260614at2759"/>
<accession>W2S082</accession>
<comment type="similarity">
    <text evidence="2">Belongs to the peptidase S54 family.</text>
</comment>
<evidence type="ECO:0000256" key="8">
    <source>
        <dbReference type="SAM" id="MobiDB-lite"/>
    </source>
</evidence>
<dbReference type="VEuPathDB" id="FungiDB:HMPREF1541_04036"/>
<evidence type="ECO:0000256" key="1">
    <source>
        <dbReference type="ARBA" id="ARBA00004141"/>
    </source>
</evidence>
<dbReference type="PANTHER" id="PTHR43731">
    <property type="entry name" value="RHOMBOID PROTEASE"/>
    <property type="match status" value="1"/>
</dbReference>
<dbReference type="Pfam" id="PF01694">
    <property type="entry name" value="Rhomboid"/>
    <property type="match status" value="1"/>
</dbReference>
<feature type="transmembrane region" description="Helical" evidence="9">
    <location>
        <begin position="501"/>
        <end position="518"/>
    </location>
</feature>
<sequence length="595" mass="66731">MNNAGKVLIQRFAGSCLPCTRWRTPVQLLRGASTSSPQPNVYASSFPNSGRIQLSLLQKRSFSRSSRSPFRESLVVHALRPRKNEHPEEKEKGLAFQDRDLSRQQLQQVFGASCPPPHRANQLLRILHGRRNDGTLDLPLSPSMQALLDQFPDAQDAALKWLRTHYQLDEDAAIIARLQREEAGEDYSPSEIEQRGQDIGLYHPQSGRYQAELSDSGREGDVWGRSELESIRADNEAKAAREEEELQTQIDQIIAEKQLVQETKNKALAHRPEQGLESADEIRPPNLFEKWVFRAKNEAQSRMTMEDVYKMTFIQRVLPSAAFVALVCMGCYLFAEYWGPPRRADRWFPDMSLTYATVSTLLGLNLLVYVGWKFPPLWKILNKFFIMTPGYPRALSMLGCTFSHQSAWHLVNNAVGLVILGSRLHEEVGRPTFLAIWIASGVCGSFASLVFHAARRTFITSSVGASGSVCGTIAALCWLNADRYASIVFLPDSWKELLSAKMWMLLAGLLAYETFGLFRPLSRIDHAGHLGGMFTGIIAAQMIDQKDNANHARKSPMQLQSPLYDLKDGVSEMLGGNKQKVGEPKKGPKKDMGVE</sequence>
<evidence type="ECO:0000313" key="12">
    <source>
        <dbReference type="Proteomes" id="UP000030752"/>
    </source>
</evidence>
<keyword evidence="4" id="KW-0378">Hydrolase</keyword>
<evidence type="ECO:0000256" key="2">
    <source>
        <dbReference type="ARBA" id="ARBA00009045"/>
    </source>
</evidence>
<feature type="transmembrane region" description="Helical" evidence="9">
    <location>
        <begin position="431"/>
        <end position="451"/>
    </location>
</feature>
<evidence type="ECO:0000256" key="7">
    <source>
        <dbReference type="SAM" id="Coils"/>
    </source>
</evidence>
<dbReference type="HOGENOM" id="CLU_026938_0_0_1"/>
<keyword evidence="3 9" id="KW-0812">Transmembrane</keyword>
<dbReference type="EMBL" id="KB822719">
    <property type="protein sequence ID" value="ETN42097.1"/>
    <property type="molecule type" value="Genomic_DNA"/>
</dbReference>
<evidence type="ECO:0000256" key="6">
    <source>
        <dbReference type="ARBA" id="ARBA00023136"/>
    </source>
</evidence>
<dbReference type="RefSeq" id="XP_008716606.1">
    <property type="nucleotide sequence ID" value="XM_008718384.1"/>
</dbReference>
<dbReference type="PANTHER" id="PTHR43731:SF14">
    <property type="entry name" value="PRESENILIN-ASSOCIATED RHOMBOID-LIKE PROTEIN, MITOCHONDRIAL"/>
    <property type="match status" value="1"/>
</dbReference>
<feature type="domain" description="Peptidase S54 rhomboid" evidence="10">
    <location>
        <begin position="397"/>
        <end position="542"/>
    </location>
</feature>
<gene>
    <name evidence="11" type="ORF">HMPREF1541_04036</name>
</gene>
<name>W2S082_CYPE1</name>
<feature type="coiled-coil region" evidence="7">
    <location>
        <begin position="225"/>
        <end position="263"/>
    </location>
</feature>
<feature type="transmembrane region" description="Helical" evidence="9">
    <location>
        <begin position="313"/>
        <end position="335"/>
    </location>
</feature>
<dbReference type="GO" id="GO:0006465">
    <property type="term" value="P:signal peptide processing"/>
    <property type="evidence" value="ECO:0007669"/>
    <property type="project" value="TreeGrafter"/>
</dbReference>
<feature type="region of interest" description="Disordered" evidence="8">
    <location>
        <begin position="568"/>
        <end position="595"/>
    </location>
</feature>
<dbReference type="GO" id="GO:0016020">
    <property type="term" value="C:membrane"/>
    <property type="evidence" value="ECO:0007669"/>
    <property type="project" value="UniProtKB-SubCell"/>
</dbReference>
<evidence type="ECO:0000313" key="11">
    <source>
        <dbReference type="EMBL" id="ETN42097.1"/>
    </source>
</evidence>
<keyword evidence="5 9" id="KW-1133">Transmembrane helix</keyword>
<protein>
    <recommendedName>
        <fullName evidence="10">Peptidase S54 rhomboid domain-containing protein</fullName>
    </recommendedName>
</protein>